<dbReference type="InterPro" id="IPR029033">
    <property type="entry name" value="His_PPase_superfam"/>
</dbReference>
<dbReference type="Proteomes" id="UP000591131">
    <property type="component" value="Unassembled WGS sequence"/>
</dbReference>
<evidence type="ECO:0000313" key="2">
    <source>
        <dbReference type="EMBL" id="KAF4677525.1"/>
    </source>
</evidence>
<reference evidence="2 3" key="1">
    <citation type="submission" date="2020-04" db="EMBL/GenBank/DDBJ databases">
        <title>Perkinsus chesapeaki whole genome sequence.</title>
        <authorList>
            <person name="Bogema D.R."/>
        </authorList>
    </citation>
    <scope>NUCLEOTIDE SEQUENCE [LARGE SCALE GENOMIC DNA]</scope>
    <source>
        <strain evidence="2">ATCC PRA-425</strain>
    </source>
</reference>
<protein>
    <recommendedName>
        <fullName evidence="4">Lysophosphatidic acid phosphatase type 6</fullName>
    </recommendedName>
</protein>
<feature type="chain" id="PRO_5029754048" description="Lysophosphatidic acid phosphatase type 6" evidence="1">
    <location>
        <begin position="17"/>
        <end position="308"/>
    </location>
</feature>
<name>A0A7J6N0Z4_PERCH</name>
<dbReference type="Pfam" id="PF00328">
    <property type="entry name" value="His_Phos_2"/>
    <property type="match status" value="1"/>
</dbReference>
<keyword evidence="3" id="KW-1185">Reference proteome</keyword>
<evidence type="ECO:0000256" key="1">
    <source>
        <dbReference type="SAM" id="SignalP"/>
    </source>
</evidence>
<accession>A0A7J6N0Z4</accession>
<proteinExistence type="predicted"/>
<feature type="signal peptide" evidence="1">
    <location>
        <begin position="1"/>
        <end position="16"/>
    </location>
</feature>
<keyword evidence="1" id="KW-0732">Signal</keyword>
<dbReference type="EMBL" id="JAAPAO010000012">
    <property type="protein sequence ID" value="KAF4677525.1"/>
    <property type="molecule type" value="Genomic_DNA"/>
</dbReference>
<sequence length="308" mass="33585">MVLKSFVLLGALGAVADEGSSTYYCNSELKWPDWPRREDRCDVKLKRVVVFGRHGARVPIPGSYAEKCWAGDVTKFTCPTRTFLGYTNSPSSGSSPGFTRIRGNHGIIPGHDCIAGSGVRMLLNNGKQIARFYKEALGIEDIPNAVHLMIRSTDVPRVIQSATAFMIGMFPTLNVSSPPLDMIIPDQASDPMVPKPSITSSQESRSSITSAASLYRDPRAMSSLYSYLLDCLTAHFCPTVPGDDKSVPQGLEPGSKMLADVFSNGTFWFNGKYGTAPKLMKLAYGPMIDVTTSFFPPQFSSLRTFSPT</sequence>
<dbReference type="AlphaFoldDB" id="A0A7J6N0Z4"/>
<dbReference type="SUPFAM" id="SSF53254">
    <property type="entry name" value="Phosphoglycerate mutase-like"/>
    <property type="match status" value="1"/>
</dbReference>
<organism evidence="2 3">
    <name type="scientific">Perkinsus chesapeaki</name>
    <name type="common">Clam parasite</name>
    <name type="synonym">Perkinsus andrewsi</name>
    <dbReference type="NCBI Taxonomy" id="330153"/>
    <lineage>
        <taxon>Eukaryota</taxon>
        <taxon>Sar</taxon>
        <taxon>Alveolata</taxon>
        <taxon>Perkinsozoa</taxon>
        <taxon>Perkinsea</taxon>
        <taxon>Perkinsida</taxon>
        <taxon>Perkinsidae</taxon>
        <taxon>Perkinsus</taxon>
    </lineage>
</organism>
<dbReference type="InterPro" id="IPR000560">
    <property type="entry name" value="His_Pase_clade-2"/>
</dbReference>
<comment type="caution">
    <text evidence="2">The sequence shown here is derived from an EMBL/GenBank/DDBJ whole genome shotgun (WGS) entry which is preliminary data.</text>
</comment>
<evidence type="ECO:0000313" key="3">
    <source>
        <dbReference type="Proteomes" id="UP000591131"/>
    </source>
</evidence>
<evidence type="ECO:0008006" key="4">
    <source>
        <dbReference type="Google" id="ProtNLM"/>
    </source>
</evidence>
<dbReference type="OrthoDB" id="299201at2759"/>
<gene>
    <name evidence="2" type="ORF">FOL47_000913</name>
</gene>
<dbReference type="Gene3D" id="3.40.50.1240">
    <property type="entry name" value="Phosphoglycerate mutase-like"/>
    <property type="match status" value="1"/>
</dbReference>